<gene>
    <name evidence="1" type="ORF">VC34_23055</name>
</gene>
<dbReference type="Proteomes" id="UP000033500">
    <property type="component" value="Unassembled WGS sequence"/>
</dbReference>
<evidence type="ECO:0000313" key="1">
    <source>
        <dbReference type="EMBL" id="KJZ38996.1"/>
    </source>
</evidence>
<reference evidence="1 2" key="1">
    <citation type="submission" date="2015-03" db="EMBL/GenBank/DDBJ databases">
        <title>Comparative genomics of Pseudomonas insights into diversity of traits involved in vanlence and defense.</title>
        <authorList>
            <person name="Qin Y."/>
        </authorList>
    </citation>
    <scope>NUCLEOTIDE SEQUENCE [LARGE SCALE GENOMIC DNA]</scope>
    <source>
        <strain evidence="1 2">C3</strain>
    </source>
</reference>
<evidence type="ECO:0000313" key="2">
    <source>
        <dbReference type="Proteomes" id="UP000033500"/>
    </source>
</evidence>
<comment type="caution">
    <text evidence="1">The sequence shown here is derived from an EMBL/GenBank/DDBJ whole genome shotgun (WGS) entry which is preliminary data.</text>
</comment>
<proteinExistence type="predicted"/>
<dbReference type="PATRIC" id="fig|294.131.peg.3530"/>
<name>A0A0F4T3F3_PSEFL</name>
<dbReference type="RefSeq" id="WP_046048599.1">
    <property type="nucleotide sequence ID" value="NZ_LACD01000029.1"/>
</dbReference>
<dbReference type="AlphaFoldDB" id="A0A0F4T3F3"/>
<accession>A0A0F4T3F3</accession>
<organism evidence="1 2">
    <name type="scientific">Pseudomonas fluorescens</name>
    <dbReference type="NCBI Taxonomy" id="294"/>
    <lineage>
        <taxon>Bacteria</taxon>
        <taxon>Pseudomonadati</taxon>
        <taxon>Pseudomonadota</taxon>
        <taxon>Gammaproteobacteria</taxon>
        <taxon>Pseudomonadales</taxon>
        <taxon>Pseudomonadaceae</taxon>
        <taxon>Pseudomonas</taxon>
    </lineage>
</organism>
<sequence>MSDAPIEPQEYLYGVKVVQIEDLRVARGMTRRPASSCRHKKLVYDEKERRVWCSDCEAEVEPFDAFVGIVEVFSGGMSSLQHRRRELDEAEKFQLRSRAAKVMDEAWRSTKMAPLCPHCNAAILPEDVAGGVASTSKALVAAARKRTSAATSK</sequence>
<dbReference type="EMBL" id="LACD01000029">
    <property type="protein sequence ID" value="KJZ38996.1"/>
    <property type="molecule type" value="Genomic_DNA"/>
</dbReference>
<protein>
    <submittedName>
        <fullName evidence="1">Uncharacterized protein</fullName>
    </submittedName>
</protein>